<dbReference type="InterPro" id="IPR014226">
    <property type="entry name" value="Spore_IM_YlbJ"/>
</dbReference>
<feature type="domain" description="Nucleoside transporter/FeoB GTPase Gate" evidence="2">
    <location>
        <begin position="48"/>
        <end position="119"/>
    </location>
</feature>
<evidence type="ECO:0000313" key="3">
    <source>
        <dbReference type="EMBL" id="TCZ75875.1"/>
    </source>
</evidence>
<dbReference type="Proteomes" id="UP000295418">
    <property type="component" value="Unassembled WGS sequence"/>
</dbReference>
<reference evidence="3 4" key="1">
    <citation type="submission" date="2019-03" db="EMBL/GenBank/DDBJ databases">
        <authorList>
            <person name="Kim M.K.M."/>
        </authorList>
    </citation>
    <scope>NUCLEOTIDE SEQUENCE [LARGE SCALE GENOMIC DNA]</scope>
    <source>
        <strain evidence="3 4">18JY21-1</strain>
    </source>
</reference>
<sequence length="428" mass="46815">MSRNRQTSLVSLSLIGLAVLSLIVIGFAFPNQSLEASLRGISIWWDVLFPALFPFFVISELLLGFGIVHFIGTLFDPMMRPLFRIPGIGGFVMAMGFASGYPIGAKLTASLWEQKLVNREEGERLVAFTTSSDPIFLIGAVSVGFFHDASLALILGTAHYGGAMLIALLMRFHGAKTGQLSASSDTREERRKRTTSIWLQAFNAMHEARVKDGRSLGLLLSEAIGKSLNLMIVVGGLVVFFSVLLQLLTSIGTMQVLLSFIERLLTLVGIPHTLAEPIINGLFEVTLGAKSAGSVGNIALVYKLAAAAFVLSWGGLSVHAQVVSLLSHTNMRYGPFLRARFLHGIIAAILVLLLWQPFTEMQLTSSVFQSINSPSIHSGIIGLDHLLHYFPISLLLFGAAFALLFCLYCVHFIFRIVFRTVIDYDVKR</sequence>
<keyword evidence="1" id="KW-1133">Transmembrane helix</keyword>
<dbReference type="NCBIfam" id="TIGR02871">
    <property type="entry name" value="spore_ylbJ"/>
    <property type="match status" value="1"/>
</dbReference>
<feature type="transmembrane region" description="Helical" evidence="1">
    <location>
        <begin position="392"/>
        <end position="418"/>
    </location>
</feature>
<comment type="caution">
    <text evidence="3">The sequence shown here is derived from an EMBL/GenBank/DDBJ whole genome shotgun (WGS) entry which is preliminary data.</text>
</comment>
<feature type="transmembrane region" description="Helical" evidence="1">
    <location>
        <begin position="151"/>
        <end position="170"/>
    </location>
</feature>
<proteinExistence type="predicted"/>
<evidence type="ECO:0000313" key="4">
    <source>
        <dbReference type="Proteomes" id="UP000295418"/>
    </source>
</evidence>
<organism evidence="3 4">
    <name type="scientific">Paenibacillus albiflavus</name>
    <dbReference type="NCBI Taxonomy" id="2545760"/>
    <lineage>
        <taxon>Bacteria</taxon>
        <taxon>Bacillati</taxon>
        <taxon>Bacillota</taxon>
        <taxon>Bacilli</taxon>
        <taxon>Bacillales</taxon>
        <taxon>Paenibacillaceae</taxon>
        <taxon>Paenibacillus</taxon>
    </lineage>
</organism>
<feature type="transmembrane region" description="Helical" evidence="1">
    <location>
        <begin position="125"/>
        <end position="145"/>
    </location>
</feature>
<feature type="transmembrane region" description="Helical" evidence="1">
    <location>
        <begin position="12"/>
        <end position="31"/>
    </location>
</feature>
<dbReference type="OrthoDB" id="1645614at2"/>
<keyword evidence="1" id="KW-0472">Membrane</keyword>
<evidence type="ECO:0000256" key="1">
    <source>
        <dbReference type="SAM" id="Phobius"/>
    </source>
</evidence>
<feature type="transmembrane region" description="Helical" evidence="1">
    <location>
        <begin position="83"/>
        <end position="104"/>
    </location>
</feature>
<gene>
    <name evidence="3" type="primary">ylbJ</name>
    <name evidence="3" type="ORF">E0485_15995</name>
</gene>
<dbReference type="EMBL" id="SKFG01000016">
    <property type="protein sequence ID" value="TCZ75875.1"/>
    <property type="molecule type" value="Genomic_DNA"/>
</dbReference>
<evidence type="ECO:0000259" key="2">
    <source>
        <dbReference type="Pfam" id="PF07670"/>
    </source>
</evidence>
<dbReference type="Pfam" id="PF07670">
    <property type="entry name" value="Gate"/>
    <property type="match status" value="1"/>
</dbReference>
<feature type="transmembrane region" description="Helical" evidence="1">
    <location>
        <begin position="228"/>
        <end position="248"/>
    </location>
</feature>
<feature type="transmembrane region" description="Helical" evidence="1">
    <location>
        <begin position="339"/>
        <end position="358"/>
    </location>
</feature>
<dbReference type="AlphaFoldDB" id="A0A4R4ED32"/>
<protein>
    <submittedName>
        <fullName evidence="3">Sporulation integral membrane protein YlbJ</fullName>
    </submittedName>
</protein>
<accession>A0A4R4ED32</accession>
<dbReference type="InterPro" id="IPR011642">
    <property type="entry name" value="Gate_dom"/>
</dbReference>
<keyword evidence="4" id="KW-1185">Reference proteome</keyword>
<keyword evidence="1" id="KW-0812">Transmembrane</keyword>
<feature type="transmembrane region" description="Helical" evidence="1">
    <location>
        <begin position="43"/>
        <end position="71"/>
    </location>
</feature>
<feature type="transmembrane region" description="Helical" evidence="1">
    <location>
        <begin position="304"/>
        <end position="327"/>
    </location>
</feature>
<dbReference type="RefSeq" id="WP_132419064.1">
    <property type="nucleotide sequence ID" value="NZ_SKFG01000016.1"/>
</dbReference>
<name>A0A4R4ED32_9BACL</name>